<protein>
    <submittedName>
        <fullName evidence="1">Uncharacterized protein</fullName>
    </submittedName>
</protein>
<evidence type="ECO:0000313" key="1">
    <source>
        <dbReference type="EMBL" id="MBW0537722.1"/>
    </source>
</evidence>
<feature type="non-terminal residue" evidence="1">
    <location>
        <position position="1"/>
    </location>
</feature>
<gene>
    <name evidence="1" type="ORF">O181_077437</name>
</gene>
<accession>A0A9Q3FIN4</accession>
<dbReference type="EMBL" id="AVOT02042317">
    <property type="protein sequence ID" value="MBW0537722.1"/>
    <property type="molecule type" value="Genomic_DNA"/>
</dbReference>
<proteinExistence type="predicted"/>
<sequence>HPQDETMIPPPISTLTTAYPSATPPLTILTLPQCPQDMPLTPPSTPLTPNPLHHLPSLRSGIRSIGYGGLLAYMMNTITEIC</sequence>
<dbReference type="Proteomes" id="UP000765509">
    <property type="component" value="Unassembled WGS sequence"/>
</dbReference>
<organism evidence="1 2">
    <name type="scientific">Austropuccinia psidii MF-1</name>
    <dbReference type="NCBI Taxonomy" id="1389203"/>
    <lineage>
        <taxon>Eukaryota</taxon>
        <taxon>Fungi</taxon>
        <taxon>Dikarya</taxon>
        <taxon>Basidiomycota</taxon>
        <taxon>Pucciniomycotina</taxon>
        <taxon>Pucciniomycetes</taxon>
        <taxon>Pucciniales</taxon>
        <taxon>Sphaerophragmiaceae</taxon>
        <taxon>Austropuccinia</taxon>
    </lineage>
</organism>
<evidence type="ECO:0000313" key="2">
    <source>
        <dbReference type="Proteomes" id="UP000765509"/>
    </source>
</evidence>
<reference evidence="1" key="1">
    <citation type="submission" date="2021-03" db="EMBL/GenBank/DDBJ databases">
        <title>Draft genome sequence of rust myrtle Austropuccinia psidii MF-1, a brazilian biotype.</title>
        <authorList>
            <person name="Quecine M.C."/>
            <person name="Pachon D.M.R."/>
            <person name="Bonatelli M.L."/>
            <person name="Correr F.H."/>
            <person name="Franceschini L.M."/>
            <person name="Leite T.F."/>
            <person name="Margarido G.R.A."/>
            <person name="Almeida C.A."/>
            <person name="Ferrarezi J.A."/>
            <person name="Labate C.A."/>
        </authorList>
    </citation>
    <scope>NUCLEOTIDE SEQUENCE</scope>
    <source>
        <strain evidence="1">MF-1</strain>
    </source>
</reference>
<dbReference type="AlphaFoldDB" id="A0A9Q3FIN4"/>
<comment type="caution">
    <text evidence="1">The sequence shown here is derived from an EMBL/GenBank/DDBJ whole genome shotgun (WGS) entry which is preliminary data.</text>
</comment>
<keyword evidence="2" id="KW-1185">Reference proteome</keyword>
<name>A0A9Q3FIN4_9BASI</name>